<dbReference type="AlphaFoldDB" id="A0A939EAC5"/>
<dbReference type="RefSeq" id="WP_207138851.1">
    <property type="nucleotide sequence ID" value="NZ_JAEKJZ010000001.1"/>
</dbReference>
<feature type="region of interest" description="Disordered" evidence="4">
    <location>
        <begin position="157"/>
        <end position="183"/>
    </location>
</feature>
<dbReference type="GO" id="GO:0003677">
    <property type="term" value="F:DNA binding"/>
    <property type="evidence" value="ECO:0007669"/>
    <property type="project" value="UniProtKB-KW"/>
</dbReference>
<dbReference type="Pfam" id="PF12802">
    <property type="entry name" value="MarR_2"/>
    <property type="match status" value="1"/>
</dbReference>
<dbReference type="PROSITE" id="PS50995">
    <property type="entry name" value="HTH_MARR_2"/>
    <property type="match status" value="1"/>
</dbReference>
<reference evidence="6" key="1">
    <citation type="submission" date="2020-12" db="EMBL/GenBank/DDBJ databases">
        <title>Oil enriched cultivation method for isolating marine PHA-producing bacteria.</title>
        <authorList>
            <person name="Zheng W."/>
            <person name="Yu S."/>
            <person name="Huang Y."/>
        </authorList>
    </citation>
    <scope>NUCLEOTIDE SEQUENCE</scope>
    <source>
        <strain evidence="6">SY-2-12</strain>
    </source>
</reference>
<dbReference type="PRINTS" id="PR00598">
    <property type="entry name" value="HTHMARR"/>
</dbReference>
<evidence type="ECO:0000256" key="3">
    <source>
        <dbReference type="ARBA" id="ARBA00023163"/>
    </source>
</evidence>
<keyword evidence="3" id="KW-0804">Transcription</keyword>
<dbReference type="InterPro" id="IPR039422">
    <property type="entry name" value="MarR/SlyA-like"/>
</dbReference>
<evidence type="ECO:0000256" key="2">
    <source>
        <dbReference type="ARBA" id="ARBA00023125"/>
    </source>
</evidence>
<name>A0A939EAC5_9HYPH</name>
<dbReference type="InterPro" id="IPR036388">
    <property type="entry name" value="WH-like_DNA-bd_sf"/>
</dbReference>
<feature type="domain" description="HTH marR-type" evidence="5">
    <location>
        <begin position="11"/>
        <end position="157"/>
    </location>
</feature>
<protein>
    <submittedName>
        <fullName evidence="6">MarR family transcriptional regulator</fullName>
    </submittedName>
</protein>
<evidence type="ECO:0000256" key="4">
    <source>
        <dbReference type="SAM" id="MobiDB-lite"/>
    </source>
</evidence>
<dbReference type="GO" id="GO:0006950">
    <property type="term" value="P:response to stress"/>
    <property type="evidence" value="ECO:0007669"/>
    <property type="project" value="TreeGrafter"/>
</dbReference>
<keyword evidence="2" id="KW-0238">DNA-binding</keyword>
<dbReference type="InterPro" id="IPR036390">
    <property type="entry name" value="WH_DNA-bd_sf"/>
</dbReference>
<dbReference type="GO" id="GO:0003700">
    <property type="term" value="F:DNA-binding transcription factor activity"/>
    <property type="evidence" value="ECO:0007669"/>
    <property type="project" value="InterPro"/>
</dbReference>
<dbReference type="Proteomes" id="UP000664096">
    <property type="component" value="Unassembled WGS sequence"/>
</dbReference>
<proteinExistence type="predicted"/>
<sequence length="183" mass="19655">MVDDVVRALGYATLGSRLKRIGERLQVQTLDLARTLAEEATAVDLPVPYNPVLAALDRNGPLSIGEIAQALGQSQPGVTRMVNGMKAAGLVAARPAEDDRRISTIYLTPKGMALVAQLKRTLWPAAALAVEDACAGLEGPFLDQLAQLEDALSKTPLAQRLPDRPMPDWDAFVSSKGQQKEEK</sequence>
<evidence type="ECO:0000256" key="1">
    <source>
        <dbReference type="ARBA" id="ARBA00023015"/>
    </source>
</evidence>
<comment type="caution">
    <text evidence="6">The sequence shown here is derived from an EMBL/GenBank/DDBJ whole genome shotgun (WGS) entry which is preliminary data.</text>
</comment>
<dbReference type="EMBL" id="JAEKJZ010000001">
    <property type="protein sequence ID" value="MBN9669273.1"/>
    <property type="molecule type" value="Genomic_DNA"/>
</dbReference>
<dbReference type="PANTHER" id="PTHR33164">
    <property type="entry name" value="TRANSCRIPTIONAL REGULATOR, MARR FAMILY"/>
    <property type="match status" value="1"/>
</dbReference>
<accession>A0A939EAC5</accession>
<dbReference type="Gene3D" id="1.10.10.10">
    <property type="entry name" value="Winged helix-like DNA-binding domain superfamily/Winged helix DNA-binding domain"/>
    <property type="match status" value="1"/>
</dbReference>
<organism evidence="6 7">
    <name type="scientific">Roseibium aggregatum</name>
    <dbReference type="NCBI Taxonomy" id="187304"/>
    <lineage>
        <taxon>Bacteria</taxon>
        <taxon>Pseudomonadati</taxon>
        <taxon>Pseudomonadota</taxon>
        <taxon>Alphaproteobacteria</taxon>
        <taxon>Hyphomicrobiales</taxon>
        <taxon>Stappiaceae</taxon>
        <taxon>Roseibium</taxon>
    </lineage>
</organism>
<dbReference type="SUPFAM" id="SSF46785">
    <property type="entry name" value="Winged helix' DNA-binding domain"/>
    <property type="match status" value="1"/>
</dbReference>
<keyword evidence="1" id="KW-0805">Transcription regulation</keyword>
<dbReference type="InterPro" id="IPR000835">
    <property type="entry name" value="HTH_MarR-typ"/>
</dbReference>
<dbReference type="PANTHER" id="PTHR33164:SF64">
    <property type="entry name" value="TRANSCRIPTIONAL REGULATOR SLYA"/>
    <property type="match status" value="1"/>
</dbReference>
<dbReference type="SMART" id="SM00347">
    <property type="entry name" value="HTH_MARR"/>
    <property type="match status" value="1"/>
</dbReference>
<gene>
    <name evidence="6" type="ORF">JF539_02910</name>
</gene>
<evidence type="ECO:0000259" key="5">
    <source>
        <dbReference type="PROSITE" id="PS50995"/>
    </source>
</evidence>
<evidence type="ECO:0000313" key="6">
    <source>
        <dbReference type="EMBL" id="MBN9669273.1"/>
    </source>
</evidence>
<evidence type="ECO:0000313" key="7">
    <source>
        <dbReference type="Proteomes" id="UP000664096"/>
    </source>
</evidence>